<evidence type="ECO:0000259" key="3">
    <source>
        <dbReference type="Pfam" id="PF00501"/>
    </source>
</evidence>
<dbReference type="PANTHER" id="PTHR24096">
    <property type="entry name" value="LONG-CHAIN-FATTY-ACID--COA LIGASE"/>
    <property type="match status" value="1"/>
</dbReference>
<evidence type="ECO:0000313" key="5">
    <source>
        <dbReference type="EMBL" id="OAX33940.1"/>
    </source>
</evidence>
<dbReference type="AlphaFoldDB" id="A0A1B7MMW5"/>
<protein>
    <submittedName>
        <fullName evidence="5">Acetyl-CoA synthetase-like protein</fullName>
    </submittedName>
</protein>
<name>A0A1B7MMW5_9AGAM</name>
<sequence>MHIKSLFPDPPKVPQSNVHHLLFNRPDQKEWPDYTLFVDVATDQRRSFREFVERVRDGATALGADVVQGGLGIRPEDGEVVGILSENCLDFVALIHSLLAITVPIALFSSYSTPYEFKHTTSVAQPTRIFASPSLLTLALTSGLPADRIYILEGENKGHTSYDQLVSSVRKNGIPRVPVRHATKDTLAYMVFSSGTSGLPKVVMLSHGNITHVLLGMMVIGMEMAKVQPPPVWNTPEGIQISLNVVPVYHSLGLYLTSFFNFLGRSTTVMLSKWNIEVFFDSIPKYQITNLSFVPSLIHQVVHHPRFKTADMSSVKGVGSGAAHLPPQLADQLRTRFPDMGRINQGYGLSEITMGAAMTPIPGLLNGRAKDKPDSVGILFPGLEARIVRPDGSLAGPNEPGELLLRGSLVALGYKGNEKATRETFVDGWLHTGDQLQIDEDGVLFFVDRAKAHYLTSFVSCCTNPFSQDTLKISGMQVSPTEIENTLLAHPDKLITDVAVAGVSGGRTSDERIPRAWVVLSPAGAALGEKEVVVQLVVWVQEQLSRYKWLRGGVEIVGAIPKSPTGKVLRRVLVAEYEKEVSAKAKL</sequence>
<reference evidence="5 6" key="1">
    <citation type="submission" date="2016-06" db="EMBL/GenBank/DDBJ databases">
        <title>Comparative genomics of the ectomycorrhizal sister species Rhizopogon vinicolor and Rhizopogon vesiculosus (Basidiomycota: Boletales) reveals a divergence of the mating type B locus.</title>
        <authorList>
            <consortium name="DOE Joint Genome Institute"/>
            <person name="Mujic A.B."/>
            <person name="Kuo A."/>
            <person name="Tritt A."/>
            <person name="Lipzen A."/>
            <person name="Chen C."/>
            <person name="Johnson J."/>
            <person name="Sharma A."/>
            <person name="Barry K."/>
            <person name="Grigoriev I.V."/>
            <person name="Spatafora J.W."/>
        </authorList>
    </citation>
    <scope>NUCLEOTIDE SEQUENCE [LARGE SCALE GENOMIC DNA]</scope>
    <source>
        <strain evidence="5 6">AM-OR11-026</strain>
    </source>
</reference>
<dbReference type="Proteomes" id="UP000092154">
    <property type="component" value="Unassembled WGS sequence"/>
</dbReference>
<proteinExistence type="inferred from homology"/>
<dbReference type="InterPro" id="IPR000873">
    <property type="entry name" value="AMP-dep_synth/lig_dom"/>
</dbReference>
<feature type="domain" description="AMP-binding enzyme C-terminal" evidence="4">
    <location>
        <begin position="482"/>
        <end position="567"/>
    </location>
</feature>
<dbReference type="SUPFAM" id="SSF56801">
    <property type="entry name" value="Acetyl-CoA synthetase-like"/>
    <property type="match status" value="1"/>
</dbReference>
<gene>
    <name evidence="5" type="ORF">K503DRAFT_699569</name>
</gene>
<dbReference type="Gene3D" id="2.30.38.10">
    <property type="entry name" value="Luciferase, Domain 3"/>
    <property type="match status" value="1"/>
</dbReference>
<dbReference type="EMBL" id="KV448681">
    <property type="protein sequence ID" value="OAX33940.1"/>
    <property type="molecule type" value="Genomic_DNA"/>
</dbReference>
<comment type="similarity">
    <text evidence="1">Belongs to the ATP-dependent AMP-binding enzyme family.</text>
</comment>
<dbReference type="Pfam" id="PF13193">
    <property type="entry name" value="AMP-binding_C"/>
    <property type="match status" value="1"/>
</dbReference>
<dbReference type="InParanoid" id="A0A1B7MMW5"/>
<dbReference type="PROSITE" id="PS00455">
    <property type="entry name" value="AMP_BINDING"/>
    <property type="match status" value="1"/>
</dbReference>
<accession>A0A1B7MMW5</accession>
<dbReference type="PANTHER" id="PTHR24096:SF149">
    <property type="entry name" value="AMP-BINDING DOMAIN-CONTAINING PROTEIN-RELATED"/>
    <property type="match status" value="1"/>
</dbReference>
<dbReference type="OrthoDB" id="1898221at2759"/>
<organism evidence="5 6">
    <name type="scientific">Rhizopogon vinicolor AM-OR11-026</name>
    <dbReference type="NCBI Taxonomy" id="1314800"/>
    <lineage>
        <taxon>Eukaryota</taxon>
        <taxon>Fungi</taxon>
        <taxon>Dikarya</taxon>
        <taxon>Basidiomycota</taxon>
        <taxon>Agaricomycotina</taxon>
        <taxon>Agaricomycetes</taxon>
        <taxon>Agaricomycetidae</taxon>
        <taxon>Boletales</taxon>
        <taxon>Suillineae</taxon>
        <taxon>Rhizopogonaceae</taxon>
        <taxon>Rhizopogon</taxon>
    </lineage>
</organism>
<evidence type="ECO:0000256" key="1">
    <source>
        <dbReference type="ARBA" id="ARBA00006432"/>
    </source>
</evidence>
<dbReference type="STRING" id="1314800.A0A1B7MMW5"/>
<evidence type="ECO:0000313" key="6">
    <source>
        <dbReference type="Proteomes" id="UP000092154"/>
    </source>
</evidence>
<dbReference type="InterPro" id="IPR025110">
    <property type="entry name" value="AMP-bd_C"/>
</dbReference>
<evidence type="ECO:0000259" key="4">
    <source>
        <dbReference type="Pfam" id="PF13193"/>
    </source>
</evidence>
<dbReference type="InterPro" id="IPR045851">
    <property type="entry name" value="AMP-bd_C_sf"/>
</dbReference>
<keyword evidence="6" id="KW-1185">Reference proteome</keyword>
<dbReference type="GO" id="GO:0016405">
    <property type="term" value="F:CoA-ligase activity"/>
    <property type="evidence" value="ECO:0007669"/>
    <property type="project" value="TreeGrafter"/>
</dbReference>
<dbReference type="Gene3D" id="3.30.300.30">
    <property type="match status" value="1"/>
</dbReference>
<keyword evidence="2" id="KW-0436">Ligase</keyword>
<dbReference type="InterPro" id="IPR020845">
    <property type="entry name" value="AMP-binding_CS"/>
</dbReference>
<dbReference type="Gene3D" id="3.40.50.980">
    <property type="match status" value="2"/>
</dbReference>
<evidence type="ECO:0000256" key="2">
    <source>
        <dbReference type="ARBA" id="ARBA00022598"/>
    </source>
</evidence>
<dbReference type="Pfam" id="PF00501">
    <property type="entry name" value="AMP-binding"/>
    <property type="match status" value="1"/>
</dbReference>
<feature type="domain" description="AMP-dependent synthetase/ligase" evidence="3">
    <location>
        <begin position="29"/>
        <end position="414"/>
    </location>
</feature>